<evidence type="ECO:0000313" key="2">
    <source>
        <dbReference type="EMBL" id="TCD05843.1"/>
    </source>
</evidence>
<feature type="signal peptide" evidence="1">
    <location>
        <begin position="1"/>
        <end position="20"/>
    </location>
</feature>
<organism evidence="2 3">
    <name type="scientific">Pedobacter frigidisoli</name>
    <dbReference type="NCBI Taxonomy" id="2530455"/>
    <lineage>
        <taxon>Bacteria</taxon>
        <taxon>Pseudomonadati</taxon>
        <taxon>Bacteroidota</taxon>
        <taxon>Sphingobacteriia</taxon>
        <taxon>Sphingobacteriales</taxon>
        <taxon>Sphingobacteriaceae</taxon>
        <taxon>Pedobacter</taxon>
    </lineage>
</organism>
<evidence type="ECO:0000313" key="3">
    <source>
        <dbReference type="Proteomes" id="UP000291485"/>
    </source>
</evidence>
<dbReference type="OrthoDB" id="703600at2"/>
<dbReference type="AlphaFoldDB" id="A0A4R0NZ74"/>
<feature type="chain" id="PRO_5021025760" description="MORN repeat variant" evidence="1">
    <location>
        <begin position="21"/>
        <end position="201"/>
    </location>
</feature>
<proteinExistence type="predicted"/>
<gene>
    <name evidence="2" type="ORF">EZ449_15370</name>
</gene>
<dbReference type="Gene3D" id="3.90.930.1">
    <property type="match status" value="1"/>
</dbReference>
<dbReference type="RefSeq" id="WP_131560404.1">
    <property type="nucleotide sequence ID" value="NZ_SJSN01000012.1"/>
</dbReference>
<dbReference type="Pfam" id="PF07661">
    <property type="entry name" value="MORN_2"/>
    <property type="match status" value="2"/>
</dbReference>
<evidence type="ECO:0008006" key="4">
    <source>
        <dbReference type="Google" id="ProtNLM"/>
    </source>
</evidence>
<dbReference type="SUPFAM" id="SSF82185">
    <property type="entry name" value="Histone H3 K4-specific methyltransferase SET7/9 N-terminal domain"/>
    <property type="match status" value="1"/>
</dbReference>
<name>A0A4R0NZ74_9SPHI</name>
<dbReference type="Proteomes" id="UP000291485">
    <property type="component" value="Unassembled WGS sequence"/>
</dbReference>
<dbReference type="PROSITE" id="PS51257">
    <property type="entry name" value="PROKAR_LIPOPROTEIN"/>
    <property type="match status" value="1"/>
</dbReference>
<comment type="caution">
    <text evidence="2">The sequence shown here is derived from an EMBL/GenBank/DDBJ whole genome shotgun (WGS) entry which is preliminary data.</text>
</comment>
<dbReference type="InterPro" id="IPR011652">
    <property type="entry name" value="MORN_2"/>
</dbReference>
<evidence type="ECO:0000256" key="1">
    <source>
        <dbReference type="SAM" id="SignalP"/>
    </source>
</evidence>
<keyword evidence="1" id="KW-0732">Signal</keyword>
<accession>A0A4R0NZ74</accession>
<keyword evidence="3" id="KW-1185">Reference proteome</keyword>
<protein>
    <recommendedName>
        <fullName evidence="4">MORN repeat variant</fullName>
    </recommendedName>
</protein>
<sequence length="201" mass="23042">MKASLNILIAYFMVVTACSAQRSQSVLELYSHTINYPSYKVVFHLEVVPEGHQATSDSKRYFWYGGNQINITQGGFGGKLLDGAYREFYLNKNLKAEGNFDGGLMVGEWKKWRENGSLDSISNYSSGELNGLFARFDGKGILLEEGRYRNGLKHRKWLGHLSTDKVQVTYYKKGIVIQEKQSKLKIWMIKLGDKIKLRRKK</sequence>
<dbReference type="EMBL" id="SJSN01000012">
    <property type="protein sequence ID" value="TCD05843.1"/>
    <property type="molecule type" value="Genomic_DNA"/>
</dbReference>
<reference evidence="2 3" key="1">
    <citation type="submission" date="2019-02" db="EMBL/GenBank/DDBJ databases">
        <title>Pedobacter sp. RP-3-11 sp. nov., isolated from Arctic soil.</title>
        <authorList>
            <person name="Dahal R.H."/>
        </authorList>
    </citation>
    <scope>NUCLEOTIDE SEQUENCE [LARGE SCALE GENOMIC DNA]</scope>
    <source>
        <strain evidence="2 3">RP-3-11</strain>
    </source>
</reference>